<keyword evidence="1 8" id="KW-0479">Metal-binding</keyword>
<keyword evidence="6" id="KW-0238">DNA-binding</keyword>
<feature type="region of interest" description="Disordered" evidence="9">
    <location>
        <begin position="440"/>
        <end position="563"/>
    </location>
</feature>
<evidence type="ECO:0000256" key="5">
    <source>
        <dbReference type="ARBA" id="ARBA00022884"/>
    </source>
</evidence>
<feature type="compositionally biased region" description="Basic and acidic residues" evidence="9">
    <location>
        <begin position="243"/>
        <end position="261"/>
    </location>
</feature>
<dbReference type="Gene3D" id="3.30.70.330">
    <property type="match status" value="1"/>
</dbReference>
<dbReference type="InterPro" id="IPR003954">
    <property type="entry name" value="RRM_euk-type"/>
</dbReference>
<dbReference type="EMBL" id="CAUOFW020001569">
    <property type="protein sequence ID" value="CAK9146413.1"/>
    <property type="molecule type" value="Genomic_DNA"/>
</dbReference>
<sequence length="563" mass="66832">MLLAFQYMDEEVERCYEEFYEDVHTEFLKFGEIVNFKVCRNGSSHLRGNVYVHYKSLDSAALAYQSINGRYFAGKQVTCEFVSVTRWKIAICGEYMKLRFKACSRGTACNFIHCFRNPGGDYEWADLDKPPPRYWLKRMAALFGHSNESGYEKQMERESSEQLWNTRKILTTDTERHHSRRSRSRERECLSGSSREHYEEHDLHRRVHRQRHNSDARRQSKVLDEKIGTEETSSRNYRHKNRTHDIDSDLDWSNRDKDKNRKHDRKRKSSRHQINVSELRDDRDRKSKASATDSDGDMSDRETGKDRYHGRTKKSSERRRKVSEILDDFDDSKNTIRGTDYSGDRLSEDKDRGRLRRQSSRYWNQVSVSPDDYWDSWSRDHDSDSSDGGLDADRDEHDRHSRECLRNSNEISVLSDDQGGLKKIFNNKVHQRESDLAKFKLQKVQEHSHSSRRDCLGRETSEADFPDERLKSGENLENTNSSRYDRRIKSHDLESRYGSNKKADKRGHQESEKEFPDKHKKSKRKFKKDERVYYDSPDRFEGRSKSYDSEYYLDDGTGRWEPD</sequence>
<dbReference type="PROSITE" id="PS50103">
    <property type="entry name" value="ZF_C3H1"/>
    <property type="match status" value="1"/>
</dbReference>
<dbReference type="InterPro" id="IPR035979">
    <property type="entry name" value="RBD_domain_sf"/>
</dbReference>
<feature type="domain" description="RRM" evidence="10">
    <location>
        <begin position="21"/>
        <end position="84"/>
    </location>
</feature>
<dbReference type="GO" id="GO:0008270">
    <property type="term" value="F:zinc ion binding"/>
    <property type="evidence" value="ECO:0007669"/>
    <property type="project" value="UniProtKB-KW"/>
</dbReference>
<organism evidence="12 13">
    <name type="scientific">Ilex paraguariensis</name>
    <name type="common">yerba mate</name>
    <dbReference type="NCBI Taxonomy" id="185542"/>
    <lineage>
        <taxon>Eukaryota</taxon>
        <taxon>Viridiplantae</taxon>
        <taxon>Streptophyta</taxon>
        <taxon>Embryophyta</taxon>
        <taxon>Tracheophyta</taxon>
        <taxon>Spermatophyta</taxon>
        <taxon>Magnoliopsida</taxon>
        <taxon>eudicotyledons</taxon>
        <taxon>Gunneridae</taxon>
        <taxon>Pentapetalae</taxon>
        <taxon>asterids</taxon>
        <taxon>campanulids</taxon>
        <taxon>Aquifoliales</taxon>
        <taxon>Aquifoliaceae</taxon>
        <taxon>Ilex</taxon>
    </lineage>
</organism>
<feature type="compositionally biased region" description="Basic residues" evidence="9">
    <location>
        <begin position="310"/>
        <end position="321"/>
    </location>
</feature>
<keyword evidence="2" id="KW-0677">Repeat</keyword>
<dbReference type="PRINTS" id="PR01848">
    <property type="entry name" value="U2AUXFACTOR"/>
</dbReference>
<feature type="region of interest" description="Disordered" evidence="9">
    <location>
        <begin position="150"/>
        <end position="357"/>
    </location>
</feature>
<evidence type="ECO:0000256" key="9">
    <source>
        <dbReference type="SAM" id="MobiDB-lite"/>
    </source>
</evidence>
<dbReference type="InterPro" id="IPR009145">
    <property type="entry name" value="U2AF_small"/>
</dbReference>
<feature type="compositionally biased region" description="Basic and acidic residues" evidence="9">
    <location>
        <begin position="278"/>
        <end position="287"/>
    </location>
</feature>
<evidence type="ECO:0000313" key="13">
    <source>
        <dbReference type="Proteomes" id="UP001642360"/>
    </source>
</evidence>
<keyword evidence="13" id="KW-1185">Reference proteome</keyword>
<dbReference type="Pfam" id="PF00076">
    <property type="entry name" value="RRM_1"/>
    <property type="match status" value="1"/>
</dbReference>
<dbReference type="InterPro" id="IPR012677">
    <property type="entry name" value="Nucleotide-bd_a/b_plait_sf"/>
</dbReference>
<evidence type="ECO:0000259" key="11">
    <source>
        <dbReference type="PROSITE" id="PS50103"/>
    </source>
</evidence>
<feature type="compositionally biased region" description="Basic and acidic residues" evidence="9">
    <location>
        <begin position="506"/>
        <end position="517"/>
    </location>
</feature>
<feature type="compositionally biased region" description="Basic and acidic residues" evidence="9">
    <location>
        <begin position="440"/>
        <end position="474"/>
    </location>
</feature>
<keyword evidence="5 7" id="KW-0694">RNA-binding</keyword>
<feature type="region of interest" description="Disordered" evidence="9">
    <location>
        <begin position="374"/>
        <end position="409"/>
    </location>
</feature>
<dbReference type="InterPro" id="IPR000504">
    <property type="entry name" value="RRM_dom"/>
</dbReference>
<proteinExistence type="predicted"/>
<evidence type="ECO:0000256" key="8">
    <source>
        <dbReference type="PROSITE-ProRule" id="PRU00723"/>
    </source>
</evidence>
<feature type="zinc finger region" description="C3H1-type" evidence="8">
    <location>
        <begin position="86"/>
        <end position="116"/>
    </location>
</feature>
<feature type="compositionally biased region" description="Polar residues" evidence="9">
    <location>
        <begin position="161"/>
        <end position="172"/>
    </location>
</feature>
<evidence type="ECO:0008006" key="14">
    <source>
        <dbReference type="Google" id="ProtNLM"/>
    </source>
</evidence>
<evidence type="ECO:0000256" key="3">
    <source>
        <dbReference type="ARBA" id="ARBA00022771"/>
    </source>
</evidence>
<feature type="domain" description="C3H1-type" evidence="11">
    <location>
        <begin position="86"/>
        <end position="116"/>
    </location>
</feature>
<dbReference type="InterPro" id="IPR000571">
    <property type="entry name" value="Znf_CCCH"/>
</dbReference>
<feature type="compositionally biased region" description="Basic and acidic residues" evidence="9">
    <location>
        <begin position="298"/>
        <end position="309"/>
    </location>
</feature>
<feature type="compositionally biased region" description="Basic and acidic residues" evidence="9">
    <location>
        <begin position="342"/>
        <end position="352"/>
    </location>
</feature>
<keyword evidence="3 8" id="KW-0863">Zinc-finger</keyword>
<evidence type="ECO:0000313" key="12">
    <source>
        <dbReference type="EMBL" id="CAK9146413.1"/>
    </source>
</evidence>
<feature type="compositionally biased region" description="Basic and acidic residues" evidence="9">
    <location>
        <begin position="527"/>
        <end position="548"/>
    </location>
</feature>
<name>A0ABC8RUP7_9AQUA</name>
<feature type="compositionally biased region" description="Basic and acidic residues" evidence="9">
    <location>
        <begin position="212"/>
        <end position="233"/>
    </location>
</feature>
<feature type="compositionally biased region" description="Basic and acidic residues" evidence="9">
    <location>
        <begin position="185"/>
        <end position="203"/>
    </location>
</feature>
<gene>
    <name evidence="12" type="ORF">ILEXP_LOCUS14256</name>
</gene>
<dbReference type="GO" id="GO:0003677">
    <property type="term" value="F:DNA binding"/>
    <property type="evidence" value="ECO:0007669"/>
    <property type="project" value="UniProtKB-KW"/>
</dbReference>
<accession>A0ABC8RUP7</accession>
<dbReference type="PANTHER" id="PTHR12620">
    <property type="entry name" value="U2 SNRNP AUXILIARY FACTOR, SMALL SUBUNIT"/>
    <property type="match status" value="1"/>
</dbReference>
<comment type="caution">
    <text evidence="12">The sequence shown here is derived from an EMBL/GenBank/DDBJ whole genome shotgun (WGS) entry which is preliminary data.</text>
</comment>
<feature type="compositionally biased region" description="Basic residues" evidence="9">
    <location>
        <begin position="262"/>
        <end position="271"/>
    </location>
</feature>
<protein>
    <recommendedName>
        <fullName evidence="14">Zinc finger CCCH domain-containing protein 5</fullName>
    </recommendedName>
</protein>
<evidence type="ECO:0000256" key="7">
    <source>
        <dbReference type="PROSITE-ProRule" id="PRU00176"/>
    </source>
</evidence>
<dbReference type="AlphaFoldDB" id="A0ABC8RUP7"/>
<feature type="compositionally biased region" description="Basic and acidic residues" evidence="9">
    <location>
        <begin position="391"/>
        <end position="405"/>
    </location>
</feature>
<dbReference type="FunFam" id="3.30.70.330:FF:000318">
    <property type="entry name" value="Zinc finger CCCH domain-containing protein 5"/>
    <property type="match status" value="1"/>
</dbReference>
<dbReference type="Proteomes" id="UP001642360">
    <property type="component" value="Unassembled WGS sequence"/>
</dbReference>
<feature type="compositionally biased region" description="Basic and acidic residues" evidence="9">
    <location>
        <begin position="150"/>
        <end position="160"/>
    </location>
</feature>
<feature type="compositionally biased region" description="Basic and acidic residues" evidence="9">
    <location>
        <begin position="483"/>
        <end position="495"/>
    </location>
</feature>
<evidence type="ECO:0000256" key="2">
    <source>
        <dbReference type="ARBA" id="ARBA00022737"/>
    </source>
</evidence>
<dbReference type="SMART" id="SM00361">
    <property type="entry name" value="RRM_1"/>
    <property type="match status" value="1"/>
</dbReference>
<evidence type="ECO:0000256" key="6">
    <source>
        <dbReference type="ARBA" id="ARBA00023125"/>
    </source>
</evidence>
<evidence type="ECO:0000256" key="4">
    <source>
        <dbReference type="ARBA" id="ARBA00022833"/>
    </source>
</evidence>
<reference evidence="12 13" key="1">
    <citation type="submission" date="2024-02" db="EMBL/GenBank/DDBJ databases">
        <authorList>
            <person name="Vignale AGUSTIN F."/>
            <person name="Sosa J E."/>
            <person name="Modenutti C."/>
        </authorList>
    </citation>
    <scope>NUCLEOTIDE SEQUENCE [LARGE SCALE GENOMIC DNA]</scope>
</reference>
<evidence type="ECO:0000259" key="10">
    <source>
        <dbReference type="PROSITE" id="PS50102"/>
    </source>
</evidence>
<dbReference type="PROSITE" id="PS50102">
    <property type="entry name" value="RRM"/>
    <property type="match status" value="1"/>
</dbReference>
<dbReference type="SUPFAM" id="SSF54928">
    <property type="entry name" value="RNA-binding domain, RBD"/>
    <property type="match status" value="1"/>
</dbReference>
<keyword evidence="4 8" id="KW-0862">Zinc</keyword>
<dbReference type="GO" id="GO:0003723">
    <property type="term" value="F:RNA binding"/>
    <property type="evidence" value="ECO:0007669"/>
    <property type="project" value="UniProtKB-UniRule"/>
</dbReference>
<evidence type="ECO:0000256" key="1">
    <source>
        <dbReference type="ARBA" id="ARBA00022723"/>
    </source>
</evidence>